<dbReference type="AlphaFoldDB" id="A0A9P8EF84"/>
<reference evidence="1" key="2">
    <citation type="submission" date="2021-08" db="EMBL/GenBank/DDBJ databases">
        <authorList>
            <person name="Gostincar C."/>
            <person name="Sun X."/>
            <person name="Song Z."/>
            <person name="Gunde-Cimerman N."/>
        </authorList>
    </citation>
    <scope>NUCLEOTIDE SEQUENCE</scope>
    <source>
        <strain evidence="1">EXF-9911</strain>
    </source>
</reference>
<protein>
    <submittedName>
        <fullName evidence="1">Uncharacterized protein</fullName>
    </submittedName>
</protein>
<sequence length="135" mass="14897">MFSKEDIEPGASGPTILDLTVVRTKTGLSYAKDWSVDALNRLSQAHGVHSGSIDNKEMLLALLEKSLAQPVVYEGFELQDLTKFIEVRGLNPHRSSTNTIMTGSNLQGTSHLQQRKTSLPWWPQVSLSLIKPKAP</sequence>
<comment type="caution">
    <text evidence="1">The sequence shown here is derived from an EMBL/GenBank/DDBJ whole genome shotgun (WGS) entry which is preliminary data.</text>
</comment>
<reference evidence="1" key="1">
    <citation type="journal article" date="2021" name="J Fungi (Basel)">
        <title>Virulence traits and population genomics of the black yeast Aureobasidium melanogenum.</title>
        <authorList>
            <person name="Cernosa A."/>
            <person name="Sun X."/>
            <person name="Gostincar C."/>
            <person name="Fang C."/>
            <person name="Gunde-Cimerman N."/>
            <person name="Song Z."/>
        </authorList>
    </citation>
    <scope>NUCLEOTIDE SEQUENCE</scope>
    <source>
        <strain evidence="1">EXF-9911</strain>
    </source>
</reference>
<gene>
    <name evidence="1" type="ORF">KCU76_g8904</name>
</gene>
<accession>A0A9P8EF84</accession>
<organism evidence="1 2">
    <name type="scientific">Aureobasidium melanogenum</name>
    <name type="common">Aureobasidium pullulans var. melanogenum</name>
    <dbReference type="NCBI Taxonomy" id="46634"/>
    <lineage>
        <taxon>Eukaryota</taxon>
        <taxon>Fungi</taxon>
        <taxon>Dikarya</taxon>
        <taxon>Ascomycota</taxon>
        <taxon>Pezizomycotina</taxon>
        <taxon>Dothideomycetes</taxon>
        <taxon>Dothideomycetidae</taxon>
        <taxon>Dothideales</taxon>
        <taxon>Saccotheciaceae</taxon>
        <taxon>Aureobasidium</taxon>
    </lineage>
</organism>
<proteinExistence type="predicted"/>
<feature type="non-terminal residue" evidence="1">
    <location>
        <position position="135"/>
    </location>
</feature>
<dbReference type="Proteomes" id="UP000779574">
    <property type="component" value="Unassembled WGS sequence"/>
</dbReference>
<dbReference type="OrthoDB" id="62952at2759"/>
<dbReference type="EMBL" id="JAHFXF010000355">
    <property type="protein sequence ID" value="KAG9689415.1"/>
    <property type="molecule type" value="Genomic_DNA"/>
</dbReference>
<name>A0A9P8EF84_AURME</name>
<evidence type="ECO:0000313" key="2">
    <source>
        <dbReference type="Proteomes" id="UP000779574"/>
    </source>
</evidence>
<evidence type="ECO:0000313" key="1">
    <source>
        <dbReference type="EMBL" id="KAG9689415.1"/>
    </source>
</evidence>